<feature type="transmembrane region" description="Helical" evidence="5">
    <location>
        <begin position="12"/>
        <end position="33"/>
    </location>
</feature>
<feature type="transmembrane region" description="Helical" evidence="5">
    <location>
        <begin position="151"/>
        <end position="175"/>
    </location>
</feature>
<evidence type="ECO:0008006" key="8">
    <source>
        <dbReference type="Google" id="ProtNLM"/>
    </source>
</evidence>
<sequence length="183" mass="20921">MRSFPEDRAFVVRGSLAGVVFTFAFGVLGYFLFPVTIPQTDSILTRLVYTIRWQMLPAFSLLTGVLCVMYKRFQSSAINPVLGRGEHIIEIHQRYIRNTTEQLVLHVIGQLVLCTYLTSQTLVVIPVCSLLFVIGRMTFWVGYIREPLKRMFGFMITFSMTSGCLLYSFFCFLMSGPTFALHE</sequence>
<keyword evidence="3 5" id="KW-1133">Transmembrane helix</keyword>
<keyword evidence="4 5" id="KW-0472">Membrane</keyword>
<dbReference type="GO" id="GO:0045055">
    <property type="term" value="P:regulated exocytosis"/>
    <property type="evidence" value="ECO:0007669"/>
    <property type="project" value="TreeGrafter"/>
</dbReference>
<organism evidence="6 7">
    <name type="scientific">Magallana gigas</name>
    <name type="common">Pacific oyster</name>
    <name type="synonym">Crassostrea gigas</name>
    <dbReference type="NCBI Taxonomy" id="29159"/>
    <lineage>
        <taxon>Eukaryota</taxon>
        <taxon>Metazoa</taxon>
        <taxon>Spiralia</taxon>
        <taxon>Lophotrochozoa</taxon>
        <taxon>Mollusca</taxon>
        <taxon>Bivalvia</taxon>
        <taxon>Autobranchia</taxon>
        <taxon>Pteriomorphia</taxon>
        <taxon>Ostreida</taxon>
        <taxon>Ostreoidea</taxon>
        <taxon>Ostreidae</taxon>
        <taxon>Magallana</taxon>
    </lineage>
</organism>
<evidence type="ECO:0000256" key="4">
    <source>
        <dbReference type="ARBA" id="ARBA00023136"/>
    </source>
</evidence>
<feature type="transmembrane region" description="Helical" evidence="5">
    <location>
        <begin position="124"/>
        <end position="144"/>
    </location>
</feature>
<dbReference type="AlphaFoldDB" id="A0A8W8L0R4"/>
<comment type="subcellular location">
    <subcellularLocation>
        <location evidence="1">Membrane</location>
    </subcellularLocation>
</comment>
<dbReference type="SUPFAM" id="SSF161084">
    <property type="entry name" value="MAPEG domain-like"/>
    <property type="match status" value="1"/>
</dbReference>
<reference evidence="6" key="1">
    <citation type="submission" date="2022-08" db="UniProtKB">
        <authorList>
            <consortium name="EnsemblMetazoa"/>
        </authorList>
    </citation>
    <scope>IDENTIFICATION</scope>
    <source>
        <strain evidence="6">05x7-T-G4-1.051#20</strain>
    </source>
</reference>
<evidence type="ECO:0000256" key="5">
    <source>
        <dbReference type="SAM" id="Phobius"/>
    </source>
</evidence>
<dbReference type="EnsemblMetazoa" id="G25874.1">
    <property type="protein sequence ID" value="G25874.1:cds"/>
    <property type="gene ID" value="G25874"/>
</dbReference>
<dbReference type="Gene3D" id="1.20.120.550">
    <property type="entry name" value="Membrane associated eicosanoid/glutathione metabolism-like domain"/>
    <property type="match status" value="1"/>
</dbReference>
<dbReference type="Proteomes" id="UP000005408">
    <property type="component" value="Unassembled WGS sequence"/>
</dbReference>
<dbReference type="InterPro" id="IPR001129">
    <property type="entry name" value="Membr-assoc_MAPEG"/>
</dbReference>
<evidence type="ECO:0000313" key="6">
    <source>
        <dbReference type="EnsemblMetazoa" id="G25874.1:cds"/>
    </source>
</evidence>
<dbReference type="GO" id="GO:0032588">
    <property type="term" value="C:trans-Golgi network membrane"/>
    <property type="evidence" value="ECO:0007669"/>
    <property type="project" value="TreeGrafter"/>
</dbReference>
<feature type="transmembrane region" description="Helical" evidence="5">
    <location>
        <begin position="53"/>
        <end position="70"/>
    </location>
</feature>
<dbReference type="Pfam" id="PF01124">
    <property type="entry name" value="MAPEG"/>
    <property type="match status" value="1"/>
</dbReference>
<accession>A0A8W8L0R4</accession>
<evidence type="ECO:0000256" key="2">
    <source>
        <dbReference type="ARBA" id="ARBA00022692"/>
    </source>
</evidence>
<evidence type="ECO:0000256" key="3">
    <source>
        <dbReference type="ARBA" id="ARBA00022989"/>
    </source>
</evidence>
<evidence type="ECO:0000313" key="7">
    <source>
        <dbReference type="Proteomes" id="UP000005408"/>
    </source>
</evidence>
<proteinExistence type="predicted"/>
<dbReference type="PANTHER" id="PTHR31004:SF1">
    <property type="entry name" value="TRANSMEMBRANE PROTEIN 79"/>
    <property type="match status" value="1"/>
</dbReference>
<keyword evidence="7" id="KW-1185">Reference proteome</keyword>
<evidence type="ECO:0000256" key="1">
    <source>
        <dbReference type="ARBA" id="ARBA00004370"/>
    </source>
</evidence>
<keyword evidence="2 5" id="KW-0812">Transmembrane</keyword>
<name>A0A8W8L0R4_MAGGI</name>
<dbReference type="GO" id="GO:0005765">
    <property type="term" value="C:lysosomal membrane"/>
    <property type="evidence" value="ECO:0007669"/>
    <property type="project" value="TreeGrafter"/>
</dbReference>
<dbReference type="PANTHER" id="PTHR31004">
    <property type="entry name" value="TRANSMEMBRANE PROTEIN 79"/>
    <property type="match status" value="1"/>
</dbReference>
<dbReference type="InterPro" id="IPR023352">
    <property type="entry name" value="MAPEG-like_dom_sf"/>
</dbReference>
<protein>
    <recommendedName>
        <fullName evidence="8">Transmembrane protein 79</fullName>
    </recommendedName>
</protein>